<keyword evidence="4" id="KW-1185">Reference proteome</keyword>
<dbReference type="AlphaFoldDB" id="A0A934QU15"/>
<feature type="compositionally biased region" description="Low complexity" evidence="1">
    <location>
        <begin position="26"/>
        <end position="46"/>
    </location>
</feature>
<feature type="compositionally biased region" description="Low complexity" evidence="1">
    <location>
        <begin position="52"/>
        <end position="114"/>
    </location>
</feature>
<feature type="transmembrane region" description="Helical" evidence="2">
    <location>
        <begin position="137"/>
        <end position="156"/>
    </location>
</feature>
<evidence type="ECO:0000256" key="2">
    <source>
        <dbReference type="SAM" id="Phobius"/>
    </source>
</evidence>
<organism evidence="3 4">
    <name type="scientific">Prauserella cavernicola</name>
    <dbReference type="NCBI Taxonomy" id="2800127"/>
    <lineage>
        <taxon>Bacteria</taxon>
        <taxon>Bacillati</taxon>
        <taxon>Actinomycetota</taxon>
        <taxon>Actinomycetes</taxon>
        <taxon>Pseudonocardiales</taxon>
        <taxon>Pseudonocardiaceae</taxon>
        <taxon>Prauserella</taxon>
    </lineage>
</organism>
<evidence type="ECO:0000256" key="1">
    <source>
        <dbReference type="SAM" id="MobiDB-lite"/>
    </source>
</evidence>
<name>A0A934QU15_9PSEU</name>
<keyword evidence="2" id="KW-0812">Transmembrane</keyword>
<proteinExistence type="predicted"/>
<gene>
    <name evidence="3" type="ORF">JHE00_14890</name>
</gene>
<keyword evidence="2" id="KW-0472">Membrane</keyword>
<comment type="caution">
    <text evidence="3">The sequence shown here is derived from an EMBL/GenBank/DDBJ whole genome shotgun (WGS) entry which is preliminary data.</text>
</comment>
<feature type="region of interest" description="Disordered" evidence="1">
    <location>
        <begin position="1"/>
        <end position="131"/>
    </location>
</feature>
<evidence type="ECO:0000313" key="3">
    <source>
        <dbReference type="EMBL" id="MBK1785614.1"/>
    </source>
</evidence>
<evidence type="ECO:0000313" key="4">
    <source>
        <dbReference type="Proteomes" id="UP000635245"/>
    </source>
</evidence>
<reference evidence="3" key="1">
    <citation type="submission" date="2020-12" db="EMBL/GenBank/DDBJ databases">
        <title>Prauserella sp. ASG 168, a novel actinomycete isolated from cave rock.</title>
        <authorList>
            <person name="Suriyachadkun C."/>
        </authorList>
    </citation>
    <scope>NUCLEOTIDE SEQUENCE</scope>
    <source>
        <strain evidence="3">ASG 168</strain>
    </source>
</reference>
<feature type="compositionally biased region" description="Pro residues" evidence="1">
    <location>
        <begin position="115"/>
        <end position="127"/>
    </location>
</feature>
<dbReference type="RefSeq" id="WP_200318649.1">
    <property type="nucleotide sequence ID" value="NZ_JAENJH010000003.1"/>
</dbReference>
<keyword evidence="2" id="KW-1133">Transmembrane helix</keyword>
<sequence>MTVPPYPGQPDSGRPNPYGPPPSGPPSFGQSPQYPHQPHQPQQPGPYGAPGYGQQPGQPNPYGQPGQQPGEPNPYGQQSGQPGQSNPYGQPAQPNPYGQPGQQPGQQPGAFGSPGFPPGPFAEPPPPPKKKSRWLKIGLPVALVVVLGVAGLYFLGLRSAGWMAEEGECLSVPEFSSNAEEQPRKVDCSDSDANVKVAVRLEGNESCPEGDYDQINYDDVKFCLMLNAEEGDCFADVSSMTKGYRHVECSDPDAELSIVKVVTGETDPSTACGDTDAESGAVYTKPATVLCLAQPQTV</sequence>
<protein>
    <submittedName>
        <fullName evidence="3">Uncharacterized protein</fullName>
    </submittedName>
</protein>
<dbReference type="EMBL" id="JAENJH010000003">
    <property type="protein sequence ID" value="MBK1785614.1"/>
    <property type="molecule type" value="Genomic_DNA"/>
</dbReference>
<accession>A0A934QU15</accession>
<dbReference type="Proteomes" id="UP000635245">
    <property type="component" value="Unassembled WGS sequence"/>
</dbReference>